<reference evidence="1" key="1">
    <citation type="submission" date="2014-11" db="EMBL/GenBank/DDBJ databases">
        <authorList>
            <person name="Amaro Gonzalez C."/>
        </authorList>
    </citation>
    <scope>NUCLEOTIDE SEQUENCE</scope>
</reference>
<evidence type="ECO:0000313" key="1">
    <source>
        <dbReference type="EMBL" id="JAH44203.1"/>
    </source>
</evidence>
<protein>
    <submittedName>
        <fullName evidence="1">Uncharacterized protein</fullName>
    </submittedName>
</protein>
<sequence>MQTASYLAPTNCIILKVVHEYRACFTADLYLNLFLKCIHVLCPPLI</sequence>
<dbReference type="AlphaFoldDB" id="A0A0E9SUG8"/>
<name>A0A0E9SUG8_ANGAN</name>
<proteinExistence type="predicted"/>
<accession>A0A0E9SUG8</accession>
<organism evidence="1">
    <name type="scientific">Anguilla anguilla</name>
    <name type="common">European freshwater eel</name>
    <name type="synonym">Muraena anguilla</name>
    <dbReference type="NCBI Taxonomy" id="7936"/>
    <lineage>
        <taxon>Eukaryota</taxon>
        <taxon>Metazoa</taxon>
        <taxon>Chordata</taxon>
        <taxon>Craniata</taxon>
        <taxon>Vertebrata</taxon>
        <taxon>Euteleostomi</taxon>
        <taxon>Actinopterygii</taxon>
        <taxon>Neopterygii</taxon>
        <taxon>Teleostei</taxon>
        <taxon>Anguilliformes</taxon>
        <taxon>Anguillidae</taxon>
        <taxon>Anguilla</taxon>
    </lineage>
</organism>
<dbReference type="EMBL" id="GBXM01064374">
    <property type="protein sequence ID" value="JAH44203.1"/>
    <property type="molecule type" value="Transcribed_RNA"/>
</dbReference>
<reference evidence="1" key="2">
    <citation type="journal article" date="2015" name="Fish Shellfish Immunol.">
        <title>Early steps in the European eel (Anguilla anguilla)-Vibrio vulnificus interaction in the gills: Role of the RtxA13 toxin.</title>
        <authorList>
            <person name="Callol A."/>
            <person name="Pajuelo D."/>
            <person name="Ebbesson L."/>
            <person name="Teles M."/>
            <person name="MacKenzie S."/>
            <person name="Amaro C."/>
        </authorList>
    </citation>
    <scope>NUCLEOTIDE SEQUENCE</scope>
</reference>